<dbReference type="Pfam" id="PF00275">
    <property type="entry name" value="EPSP_synthase"/>
    <property type="match status" value="1"/>
</dbReference>
<sequence length="95" mass="9768">MTTIRNPAVAAEVIAVQPGPPLTGTVSVDGSKNAALPMLASAAALRRPVRLRSLPASTDVQVMLALLQHAGWHVAQPVGEPQSAVLRPSPPAPKP</sequence>
<comment type="caution">
    <text evidence="3">The sequence shown here is derived from an EMBL/GenBank/DDBJ whole genome shotgun (WGS) entry which is preliminary data.</text>
</comment>
<dbReference type="InterPro" id="IPR001986">
    <property type="entry name" value="Enolpyruvate_Tfrase_dom"/>
</dbReference>
<dbReference type="GO" id="GO:0016765">
    <property type="term" value="F:transferase activity, transferring alkyl or aryl (other than methyl) groups"/>
    <property type="evidence" value="ECO:0007669"/>
    <property type="project" value="InterPro"/>
</dbReference>
<dbReference type="InterPro" id="IPR013792">
    <property type="entry name" value="RNA3'P_cycl/enolpyr_Trfase_a/b"/>
</dbReference>
<evidence type="ECO:0000259" key="2">
    <source>
        <dbReference type="Pfam" id="PF00275"/>
    </source>
</evidence>
<accession>A0A917RGF3</accession>
<protein>
    <recommendedName>
        <fullName evidence="2">Enolpyruvate transferase domain-containing protein</fullName>
    </recommendedName>
</protein>
<gene>
    <name evidence="3" type="ORF">GCM10010094_77730</name>
</gene>
<feature type="domain" description="Enolpyruvate transferase" evidence="2">
    <location>
        <begin position="17"/>
        <end position="74"/>
    </location>
</feature>
<dbReference type="EMBL" id="BMPQ01000032">
    <property type="protein sequence ID" value="GGL05404.1"/>
    <property type="molecule type" value="Genomic_DNA"/>
</dbReference>
<keyword evidence="1" id="KW-0808">Transferase</keyword>
<reference evidence="3" key="1">
    <citation type="journal article" date="2014" name="Int. J. Syst. Evol. Microbiol.">
        <title>Complete genome sequence of Corynebacterium casei LMG S-19264T (=DSM 44701T), isolated from a smear-ripened cheese.</title>
        <authorList>
            <consortium name="US DOE Joint Genome Institute (JGI-PGF)"/>
            <person name="Walter F."/>
            <person name="Albersmeier A."/>
            <person name="Kalinowski J."/>
            <person name="Ruckert C."/>
        </authorList>
    </citation>
    <scope>NUCLEOTIDE SEQUENCE</scope>
    <source>
        <strain evidence="3">JCM 3035</strain>
    </source>
</reference>
<dbReference type="RefSeq" id="WP_373302355.1">
    <property type="nucleotide sequence ID" value="NZ_BMPQ01000032.1"/>
</dbReference>
<organism evidence="3 4">
    <name type="scientific">Streptomyces flaveus</name>
    <dbReference type="NCBI Taxonomy" id="66370"/>
    <lineage>
        <taxon>Bacteria</taxon>
        <taxon>Bacillati</taxon>
        <taxon>Actinomycetota</taxon>
        <taxon>Actinomycetes</taxon>
        <taxon>Kitasatosporales</taxon>
        <taxon>Streptomycetaceae</taxon>
        <taxon>Streptomyces</taxon>
        <taxon>Streptomyces aurantiacus group</taxon>
    </lineage>
</organism>
<keyword evidence="4" id="KW-1185">Reference proteome</keyword>
<dbReference type="InterPro" id="IPR036968">
    <property type="entry name" value="Enolpyruvate_Tfrase_sf"/>
</dbReference>
<dbReference type="AlphaFoldDB" id="A0A917RGF3"/>
<name>A0A917RGF3_9ACTN</name>
<dbReference type="Gene3D" id="3.65.10.10">
    <property type="entry name" value="Enolpyruvate transferase domain"/>
    <property type="match status" value="2"/>
</dbReference>
<evidence type="ECO:0000313" key="3">
    <source>
        <dbReference type="EMBL" id="GGL05404.1"/>
    </source>
</evidence>
<evidence type="ECO:0000256" key="1">
    <source>
        <dbReference type="ARBA" id="ARBA00022679"/>
    </source>
</evidence>
<reference evidence="3" key="2">
    <citation type="submission" date="2020-09" db="EMBL/GenBank/DDBJ databases">
        <authorList>
            <person name="Sun Q."/>
            <person name="Ohkuma M."/>
        </authorList>
    </citation>
    <scope>NUCLEOTIDE SEQUENCE</scope>
    <source>
        <strain evidence="3">JCM 3035</strain>
    </source>
</reference>
<proteinExistence type="predicted"/>
<dbReference type="SUPFAM" id="SSF55205">
    <property type="entry name" value="EPT/RTPC-like"/>
    <property type="match status" value="1"/>
</dbReference>
<evidence type="ECO:0000313" key="4">
    <source>
        <dbReference type="Proteomes" id="UP000637788"/>
    </source>
</evidence>
<dbReference type="Proteomes" id="UP000637788">
    <property type="component" value="Unassembled WGS sequence"/>
</dbReference>